<dbReference type="AlphaFoldDB" id="A0A0E9TCM3"/>
<sequence length="39" mass="4549">MKQDDQTVWGFPIDQWQSSSMTLWSVESGNIIIIVTIFF</sequence>
<evidence type="ECO:0000313" key="1">
    <source>
        <dbReference type="EMBL" id="JAH51331.1"/>
    </source>
</evidence>
<accession>A0A0E9TCM3</accession>
<proteinExistence type="predicted"/>
<dbReference type="EMBL" id="GBXM01057246">
    <property type="protein sequence ID" value="JAH51331.1"/>
    <property type="molecule type" value="Transcribed_RNA"/>
</dbReference>
<organism evidence="1">
    <name type="scientific">Anguilla anguilla</name>
    <name type="common">European freshwater eel</name>
    <name type="synonym">Muraena anguilla</name>
    <dbReference type="NCBI Taxonomy" id="7936"/>
    <lineage>
        <taxon>Eukaryota</taxon>
        <taxon>Metazoa</taxon>
        <taxon>Chordata</taxon>
        <taxon>Craniata</taxon>
        <taxon>Vertebrata</taxon>
        <taxon>Euteleostomi</taxon>
        <taxon>Actinopterygii</taxon>
        <taxon>Neopterygii</taxon>
        <taxon>Teleostei</taxon>
        <taxon>Anguilliformes</taxon>
        <taxon>Anguillidae</taxon>
        <taxon>Anguilla</taxon>
    </lineage>
</organism>
<reference evidence="1" key="2">
    <citation type="journal article" date="2015" name="Fish Shellfish Immunol.">
        <title>Early steps in the European eel (Anguilla anguilla)-Vibrio vulnificus interaction in the gills: Role of the RtxA13 toxin.</title>
        <authorList>
            <person name="Callol A."/>
            <person name="Pajuelo D."/>
            <person name="Ebbesson L."/>
            <person name="Teles M."/>
            <person name="MacKenzie S."/>
            <person name="Amaro C."/>
        </authorList>
    </citation>
    <scope>NUCLEOTIDE SEQUENCE</scope>
</reference>
<protein>
    <submittedName>
        <fullName evidence="1">Uncharacterized protein</fullName>
    </submittedName>
</protein>
<name>A0A0E9TCM3_ANGAN</name>
<reference evidence="1" key="1">
    <citation type="submission" date="2014-11" db="EMBL/GenBank/DDBJ databases">
        <authorList>
            <person name="Amaro Gonzalez C."/>
        </authorList>
    </citation>
    <scope>NUCLEOTIDE SEQUENCE</scope>
</reference>